<dbReference type="Gene3D" id="3.30.565.10">
    <property type="entry name" value="Histidine kinase-like ATPase, C-terminal domain"/>
    <property type="match status" value="1"/>
</dbReference>
<organism evidence="10 11">
    <name type="scientific">Aphanothece hegewaldii CCALA 016</name>
    <dbReference type="NCBI Taxonomy" id="2107694"/>
    <lineage>
        <taxon>Bacteria</taxon>
        <taxon>Bacillati</taxon>
        <taxon>Cyanobacteriota</taxon>
        <taxon>Cyanophyceae</taxon>
        <taxon>Oscillatoriophycideae</taxon>
        <taxon>Chroococcales</taxon>
        <taxon>Aphanothecaceae</taxon>
        <taxon>Aphanothece</taxon>
    </lineage>
</organism>
<keyword evidence="11" id="KW-1185">Reference proteome</keyword>
<evidence type="ECO:0000256" key="2">
    <source>
        <dbReference type="ARBA" id="ARBA00012438"/>
    </source>
</evidence>
<comment type="catalytic activity">
    <reaction evidence="1">
        <text>ATP + protein L-histidine = ADP + protein N-phospho-L-histidine.</text>
        <dbReference type="EC" id="2.7.13.3"/>
    </reaction>
</comment>
<reference evidence="10 11" key="1">
    <citation type="submission" date="2018-03" db="EMBL/GenBank/DDBJ databases">
        <title>The ancient ancestry and fast evolution of plastids.</title>
        <authorList>
            <person name="Moore K.R."/>
            <person name="Magnabosco C."/>
            <person name="Momper L."/>
            <person name="Gold D.A."/>
            <person name="Bosak T."/>
            <person name="Fournier G.P."/>
        </authorList>
    </citation>
    <scope>NUCLEOTIDE SEQUENCE [LARGE SCALE GENOMIC DNA]</scope>
    <source>
        <strain evidence="10 11">CCALA 016</strain>
    </source>
</reference>
<dbReference type="InterPro" id="IPR003594">
    <property type="entry name" value="HATPase_dom"/>
</dbReference>
<dbReference type="PROSITE" id="PS50109">
    <property type="entry name" value="HIS_KIN"/>
    <property type="match status" value="1"/>
</dbReference>
<dbReference type="PRINTS" id="PR00344">
    <property type="entry name" value="BCTRLSENSOR"/>
</dbReference>
<dbReference type="SUPFAM" id="SSF55874">
    <property type="entry name" value="ATPase domain of HSP90 chaperone/DNA topoisomerase II/histidine kinase"/>
    <property type="match status" value="1"/>
</dbReference>
<accession>A0A2T1LU42</accession>
<dbReference type="RefSeq" id="WP_106458501.1">
    <property type="nucleotide sequence ID" value="NZ_PXOH01000026.1"/>
</dbReference>
<reference evidence="10 11" key="2">
    <citation type="submission" date="2018-03" db="EMBL/GenBank/DDBJ databases">
        <authorList>
            <person name="Keele B.F."/>
        </authorList>
    </citation>
    <scope>NUCLEOTIDE SEQUENCE [LARGE SCALE GENOMIC DNA]</scope>
    <source>
        <strain evidence="10 11">CCALA 016</strain>
    </source>
</reference>
<keyword evidence="3 7" id="KW-0597">Phosphoprotein</keyword>
<dbReference type="InterPro" id="IPR003661">
    <property type="entry name" value="HisK_dim/P_dom"/>
</dbReference>
<keyword evidence="5 10" id="KW-0418">Kinase</keyword>
<dbReference type="PANTHER" id="PTHR43711:SF26">
    <property type="entry name" value="SENSOR HISTIDINE KINASE RCSC"/>
    <property type="match status" value="1"/>
</dbReference>
<dbReference type="InterPro" id="IPR050736">
    <property type="entry name" value="Sensor_HK_Regulatory"/>
</dbReference>
<dbReference type="InterPro" id="IPR036097">
    <property type="entry name" value="HisK_dim/P_sf"/>
</dbReference>
<dbReference type="Pfam" id="PF00072">
    <property type="entry name" value="Response_reg"/>
    <property type="match status" value="1"/>
</dbReference>
<dbReference type="InterPro" id="IPR001789">
    <property type="entry name" value="Sig_transdc_resp-reg_receiver"/>
</dbReference>
<dbReference type="GO" id="GO:0000155">
    <property type="term" value="F:phosphorelay sensor kinase activity"/>
    <property type="evidence" value="ECO:0007669"/>
    <property type="project" value="InterPro"/>
</dbReference>
<dbReference type="CDD" id="cd00075">
    <property type="entry name" value="HATPase"/>
    <property type="match status" value="1"/>
</dbReference>
<feature type="modified residue" description="4-aspartylphosphate" evidence="7">
    <location>
        <position position="60"/>
    </location>
</feature>
<dbReference type="InterPro" id="IPR036890">
    <property type="entry name" value="HATPase_C_sf"/>
</dbReference>
<sequence length="386" mass="43731">MISTDLIRVLLIEDNLAEARLLQEILKGSQPKQFSWSHVQRLKDGLAQLQKKSFDVILLDLTLPDSQGLDSVVSLVQKVPQLPIVVLTNTNDDKLALAALRCGAQDYLVKRQVNLDLLVRSLCYAIERKQTEEALRESQKVLEVRVQERTAELEKAQELNQLKTEFVSMLSHDFRNPLNTILLSAGLLEDSRDRLTKEQQISYFRMIRTAIKDMDQLLTEVLLIGRADSGRLLCQFEAIDLEYFCKRIIETFQLSNPEKYQIILTTQGNLQEGLWDETLLRHIFTNLMGNAIKYSPQGGTIHFTVKQEAKQMIFSIQDQGIGIPPIELENLFSPFYRASNVDTIPGTGLGLAIVQRCVEAHQATISVKSQVGFGTTFTVIFPIIEE</sequence>
<dbReference type="Gene3D" id="1.10.287.130">
    <property type="match status" value="1"/>
</dbReference>
<evidence type="ECO:0000259" key="8">
    <source>
        <dbReference type="PROSITE" id="PS50109"/>
    </source>
</evidence>
<dbReference type="PROSITE" id="PS50110">
    <property type="entry name" value="RESPONSE_REGULATORY"/>
    <property type="match status" value="1"/>
</dbReference>
<evidence type="ECO:0000256" key="1">
    <source>
        <dbReference type="ARBA" id="ARBA00000085"/>
    </source>
</evidence>
<keyword evidence="4" id="KW-0808">Transferase</keyword>
<dbReference type="SUPFAM" id="SSF47384">
    <property type="entry name" value="Homodimeric domain of signal transducing histidine kinase"/>
    <property type="match status" value="1"/>
</dbReference>
<evidence type="ECO:0000259" key="9">
    <source>
        <dbReference type="PROSITE" id="PS50110"/>
    </source>
</evidence>
<feature type="domain" description="Histidine kinase" evidence="8">
    <location>
        <begin position="169"/>
        <end position="385"/>
    </location>
</feature>
<dbReference type="EMBL" id="PXOH01000026">
    <property type="protein sequence ID" value="PSF34519.1"/>
    <property type="molecule type" value="Genomic_DNA"/>
</dbReference>
<comment type="caution">
    <text evidence="10">The sequence shown here is derived from an EMBL/GenBank/DDBJ whole genome shotgun (WGS) entry which is preliminary data.</text>
</comment>
<keyword evidence="6" id="KW-0902">Two-component regulatory system</keyword>
<evidence type="ECO:0000256" key="3">
    <source>
        <dbReference type="ARBA" id="ARBA00022553"/>
    </source>
</evidence>
<dbReference type="PANTHER" id="PTHR43711">
    <property type="entry name" value="TWO-COMPONENT HISTIDINE KINASE"/>
    <property type="match status" value="1"/>
</dbReference>
<evidence type="ECO:0000256" key="6">
    <source>
        <dbReference type="ARBA" id="ARBA00023012"/>
    </source>
</evidence>
<proteinExistence type="predicted"/>
<evidence type="ECO:0000256" key="4">
    <source>
        <dbReference type="ARBA" id="ARBA00022679"/>
    </source>
</evidence>
<dbReference type="SUPFAM" id="SSF52172">
    <property type="entry name" value="CheY-like"/>
    <property type="match status" value="1"/>
</dbReference>
<dbReference type="CDD" id="cd00082">
    <property type="entry name" value="HisKA"/>
    <property type="match status" value="1"/>
</dbReference>
<dbReference type="Pfam" id="PF02518">
    <property type="entry name" value="HATPase_c"/>
    <property type="match status" value="1"/>
</dbReference>
<dbReference type="EC" id="2.7.13.3" evidence="2"/>
<dbReference type="SMART" id="SM00448">
    <property type="entry name" value="REC"/>
    <property type="match status" value="1"/>
</dbReference>
<name>A0A2T1LU42_9CHRO</name>
<evidence type="ECO:0000256" key="7">
    <source>
        <dbReference type="PROSITE-ProRule" id="PRU00169"/>
    </source>
</evidence>
<protein>
    <recommendedName>
        <fullName evidence="2">histidine kinase</fullName>
        <ecNumber evidence="2">2.7.13.3</ecNumber>
    </recommendedName>
</protein>
<dbReference type="SMART" id="SM00387">
    <property type="entry name" value="HATPase_c"/>
    <property type="match status" value="1"/>
</dbReference>
<feature type="domain" description="Response regulatory" evidence="9">
    <location>
        <begin position="8"/>
        <end position="125"/>
    </location>
</feature>
<dbReference type="SMART" id="SM00388">
    <property type="entry name" value="HisKA"/>
    <property type="match status" value="1"/>
</dbReference>
<dbReference type="InterPro" id="IPR011006">
    <property type="entry name" value="CheY-like_superfamily"/>
</dbReference>
<evidence type="ECO:0000313" key="11">
    <source>
        <dbReference type="Proteomes" id="UP000239001"/>
    </source>
</evidence>
<dbReference type="Pfam" id="PF00512">
    <property type="entry name" value="HisKA"/>
    <property type="match status" value="1"/>
</dbReference>
<dbReference type="OrthoDB" id="9813151at2"/>
<dbReference type="Gene3D" id="3.40.50.2300">
    <property type="match status" value="1"/>
</dbReference>
<gene>
    <name evidence="10" type="ORF">C7H19_18885</name>
</gene>
<dbReference type="Proteomes" id="UP000239001">
    <property type="component" value="Unassembled WGS sequence"/>
</dbReference>
<dbReference type="FunFam" id="3.30.565.10:FF:000006">
    <property type="entry name" value="Sensor histidine kinase WalK"/>
    <property type="match status" value="1"/>
</dbReference>
<dbReference type="InterPro" id="IPR005467">
    <property type="entry name" value="His_kinase_dom"/>
</dbReference>
<dbReference type="AlphaFoldDB" id="A0A2T1LU42"/>
<evidence type="ECO:0000256" key="5">
    <source>
        <dbReference type="ARBA" id="ARBA00022777"/>
    </source>
</evidence>
<evidence type="ECO:0000313" key="10">
    <source>
        <dbReference type="EMBL" id="PSF34519.1"/>
    </source>
</evidence>
<dbReference type="InterPro" id="IPR004358">
    <property type="entry name" value="Sig_transdc_His_kin-like_C"/>
</dbReference>